<keyword evidence="3" id="KW-0812">Transmembrane</keyword>
<reference evidence="5" key="1">
    <citation type="submission" date="2019-08" db="EMBL/GenBank/DDBJ databases">
        <authorList>
            <person name="Kucharzyk K."/>
            <person name="Murdoch R.W."/>
            <person name="Higgins S."/>
            <person name="Loffler F."/>
        </authorList>
    </citation>
    <scope>NUCLEOTIDE SEQUENCE</scope>
</reference>
<dbReference type="CDD" id="cd16917">
    <property type="entry name" value="HATPase_UhpB-NarQ-NarX-like"/>
    <property type="match status" value="1"/>
</dbReference>
<organism evidence="5">
    <name type="scientific">bioreactor metagenome</name>
    <dbReference type="NCBI Taxonomy" id="1076179"/>
    <lineage>
        <taxon>unclassified sequences</taxon>
        <taxon>metagenomes</taxon>
        <taxon>ecological metagenomes</taxon>
    </lineage>
</organism>
<keyword evidence="3" id="KW-1133">Transmembrane helix</keyword>
<feature type="transmembrane region" description="Helical" evidence="3">
    <location>
        <begin position="299"/>
        <end position="317"/>
    </location>
</feature>
<dbReference type="AlphaFoldDB" id="A0A644VN63"/>
<dbReference type="InterPro" id="IPR011712">
    <property type="entry name" value="Sig_transdc_His_kin_sub3_dim/P"/>
</dbReference>
<name>A0A644VN63_9ZZZZ</name>
<dbReference type="SMART" id="SM00387">
    <property type="entry name" value="HATPase_c"/>
    <property type="match status" value="1"/>
</dbReference>
<dbReference type="PANTHER" id="PTHR24421">
    <property type="entry name" value="NITRATE/NITRITE SENSOR PROTEIN NARX-RELATED"/>
    <property type="match status" value="1"/>
</dbReference>
<dbReference type="GO" id="GO:0016020">
    <property type="term" value="C:membrane"/>
    <property type="evidence" value="ECO:0007669"/>
    <property type="project" value="InterPro"/>
</dbReference>
<proteinExistence type="predicted"/>
<dbReference type="Gene3D" id="3.30.565.10">
    <property type="entry name" value="Histidine kinase-like ATPase, C-terminal domain"/>
    <property type="match status" value="1"/>
</dbReference>
<keyword evidence="3" id="KW-0472">Membrane</keyword>
<dbReference type="Pfam" id="PF07730">
    <property type="entry name" value="HisKA_3"/>
    <property type="match status" value="1"/>
</dbReference>
<dbReference type="Pfam" id="PF02518">
    <property type="entry name" value="HATPase_c"/>
    <property type="match status" value="1"/>
</dbReference>
<dbReference type="GO" id="GO:0000155">
    <property type="term" value="F:phosphorelay sensor kinase activity"/>
    <property type="evidence" value="ECO:0007669"/>
    <property type="project" value="InterPro"/>
</dbReference>
<evidence type="ECO:0000256" key="1">
    <source>
        <dbReference type="ARBA" id="ARBA00022679"/>
    </source>
</evidence>
<dbReference type="InterPro" id="IPR050482">
    <property type="entry name" value="Sensor_HK_TwoCompSys"/>
</dbReference>
<dbReference type="EMBL" id="VSSQ01000372">
    <property type="protein sequence ID" value="MPL92849.1"/>
    <property type="molecule type" value="Genomic_DNA"/>
</dbReference>
<dbReference type="SUPFAM" id="SSF55874">
    <property type="entry name" value="ATPase domain of HSP90 chaperone/DNA topoisomerase II/histidine kinase"/>
    <property type="match status" value="1"/>
</dbReference>
<dbReference type="GO" id="GO:0046983">
    <property type="term" value="F:protein dimerization activity"/>
    <property type="evidence" value="ECO:0007669"/>
    <property type="project" value="InterPro"/>
</dbReference>
<evidence type="ECO:0000256" key="3">
    <source>
        <dbReference type="SAM" id="Phobius"/>
    </source>
</evidence>
<dbReference type="InterPro" id="IPR036890">
    <property type="entry name" value="HATPase_C_sf"/>
</dbReference>
<sequence>MMKFSVRDAIATRATETGDTARLHRTLSRRIYVGLAVCALFAFAIAATVSIYTAKLTYEAQRSDLLTRASDLAQMLDRQVETSRALLQGLSGSPYLKTGDLENFYKQMLETQRPNGNDLVLSDTEMQLLNSRLPYGSPLPRLDVYKPQPGFFEKLSTDGYYVSGAIYGPVLKITATTVTIAIPGDSGRLRYILTSVLTSERLQSALSRLHLPEQMRMFVLDYDNVFLTGDKALYDTLSPLDFDAIRGAGPGGFADPVLHLRDSAGAGYFVTRAKTSQADWTTYVAMQDNAFNQAWRRTWLLLMVGGAIMGIIGVLLYRALRHGLDAPIETMEMMVSDAKDQIALLRQDLLAIRKIEHQRIAQELHDTTAQHLVAADLYLDAMKRSGRAPPPRLIGELEGLIKQALRELRSFSFLLRPPPDSDGALTENLTALYEGYCRRAELTCHIEIDPTVETLSASRRDALFKIAREALANVHRHAQASTVWLRIAIGASDCVMRIRDDGVGGACPPGPDLPARGLGVQGMQDRALRFGGSVTLSSTGSGTTLELRLPNVSEPAQEIGLQPS</sequence>
<evidence type="ECO:0000313" key="5">
    <source>
        <dbReference type="EMBL" id="MPL92849.1"/>
    </source>
</evidence>
<gene>
    <name evidence="5" type="ORF">SDC9_38971</name>
</gene>
<comment type="caution">
    <text evidence="5">The sequence shown here is derived from an EMBL/GenBank/DDBJ whole genome shotgun (WGS) entry which is preliminary data.</text>
</comment>
<protein>
    <recommendedName>
        <fullName evidence="4">Histidine kinase/HSP90-like ATPase domain-containing protein</fullName>
    </recommendedName>
</protein>
<accession>A0A644VN63</accession>
<dbReference type="Gene3D" id="1.20.5.1930">
    <property type="match status" value="1"/>
</dbReference>
<keyword evidence="2" id="KW-0418">Kinase</keyword>
<dbReference type="PANTHER" id="PTHR24421:SF58">
    <property type="entry name" value="SIGNAL TRANSDUCTION HISTIDINE-PROTEIN KINASE_PHOSPHATASE UHPB"/>
    <property type="match status" value="1"/>
</dbReference>
<keyword evidence="1" id="KW-0808">Transferase</keyword>
<feature type="transmembrane region" description="Helical" evidence="3">
    <location>
        <begin position="31"/>
        <end position="52"/>
    </location>
</feature>
<feature type="domain" description="Histidine kinase/HSP90-like ATPase" evidence="4">
    <location>
        <begin position="458"/>
        <end position="553"/>
    </location>
</feature>
<dbReference type="InterPro" id="IPR003594">
    <property type="entry name" value="HATPase_dom"/>
</dbReference>
<evidence type="ECO:0000256" key="2">
    <source>
        <dbReference type="ARBA" id="ARBA00022777"/>
    </source>
</evidence>
<evidence type="ECO:0000259" key="4">
    <source>
        <dbReference type="SMART" id="SM00387"/>
    </source>
</evidence>